<feature type="domain" description="Thiolase N-terminal" evidence="8">
    <location>
        <begin position="5"/>
        <end position="260"/>
    </location>
</feature>
<dbReference type="PANTHER" id="PTHR18919:SF107">
    <property type="entry name" value="ACETYL-COA ACETYLTRANSFERASE, CYTOSOLIC"/>
    <property type="match status" value="1"/>
</dbReference>
<dbReference type="AlphaFoldDB" id="A0A1H3XPX2"/>
<evidence type="ECO:0000259" key="9">
    <source>
        <dbReference type="Pfam" id="PF02803"/>
    </source>
</evidence>
<dbReference type="InterPro" id="IPR020610">
    <property type="entry name" value="Thiolase_AS"/>
</dbReference>
<dbReference type="GO" id="GO:0003988">
    <property type="term" value="F:acetyl-CoA C-acyltransferase activity"/>
    <property type="evidence" value="ECO:0007669"/>
    <property type="project" value="UniProtKB-ARBA"/>
</dbReference>
<dbReference type="Pfam" id="PF02803">
    <property type="entry name" value="Thiolase_C"/>
    <property type="match status" value="1"/>
</dbReference>
<gene>
    <name evidence="10" type="ORF">SAMN05444370_102519</name>
</gene>
<dbReference type="FunFam" id="3.40.47.10:FF:000010">
    <property type="entry name" value="Acetyl-CoA acetyltransferase (Thiolase)"/>
    <property type="match status" value="1"/>
</dbReference>
<dbReference type="EMBL" id="FNQM01000002">
    <property type="protein sequence ID" value="SEA01393.1"/>
    <property type="molecule type" value="Genomic_DNA"/>
</dbReference>
<dbReference type="RefSeq" id="WP_093249797.1">
    <property type="nucleotide sequence ID" value="NZ_FNQM01000002.1"/>
</dbReference>
<dbReference type="InterPro" id="IPR002155">
    <property type="entry name" value="Thiolase"/>
</dbReference>
<evidence type="ECO:0000313" key="10">
    <source>
        <dbReference type="EMBL" id="SEA01393.1"/>
    </source>
</evidence>
<evidence type="ECO:0000256" key="3">
    <source>
        <dbReference type="ARBA" id="ARBA00022752"/>
    </source>
</evidence>
<feature type="active site" description="Proton acceptor" evidence="6">
    <location>
        <position position="348"/>
    </location>
</feature>
<dbReference type="NCBIfam" id="NF006552">
    <property type="entry name" value="PRK09051.1"/>
    <property type="match status" value="1"/>
</dbReference>
<dbReference type="InterPro" id="IPR020613">
    <property type="entry name" value="Thiolase_CS"/>
</dbReference>
<comment type="similarity">
    <text evidence="1 7">Belongs to the thiolase-like superfamily. Thiolase family.</text>
</comment>
<accession>A0A1H3XPX2</accession>
<reference evidence="10 11" key="1">
    <citation type="submission" date="2016-10" db="EMBL/GenBank/DDBJ databases">
        <authorList>
            <person name="de Groot N.N."/>
        </authorList>
    </citation>
    <scope>NUCLEOTIDE SEQUENCE [LARGE SCALE GENOMIC DNA]</scope>
    <source>
        <strain evidence="10 11">DSM 15345</strain>
    </source>
</reference>
<comment type="pathway">
    <text evidence="5">Metabolic intermediate biosynthesis; (R)-mevalonate biosynthesis; (R)-mevalonate from acetyl-CoA: step 1/3.</text>
</comment>
<dbReference type="InterPro" id="IPR020617">
    <property type="entry name" value="Thiolase_C"/>
</dbReference>
<dbReference type="PANTHER" id="PTHR18919">
    <property type="entry name" value="ACETYL-COA C-ACYLTRANSFERASE"/>
    <property type="match status" value="1"/>
</dbReference>
<dbReference type="NCBIfam" id="TIGR01930">
    <property type="entry name" value="AcCoA-C-Actrans"/>
    <property type="match status" value="1"/>
</dbReference>
<evidence type="ECO:0000256" key="4">
    <source>
        <dbReference type="ARBA" id="ARBA00023315"/>
    </source>
</evidence>
<evidence type="ECO:0000256" key="2">
    <source>
        <dbReference type="ARBA" id="ARBA00022679"/>
    </source>
</evidence>
<keyword evidence="2 7" id="KW-0808">Transferase</keyword>
<keyword evidence="3" id="KW-0583">PHB biosynthesis</keyword>
<dbReference type="STRING" id="89524.SAMN05444370_102519"/>
<evidence type="ECO:0000259" key="8">
    <source>
        <dbReference type="Pfam" id="PF00108"/>
    </source>
</evidence>
<protein>
    <submittedName>
        <fullName evidence="10">Acetyl-CoA C-acetyltransferase</fullName>
    </submittedName>
</protein>
<evidence type="ECO:0000256" key="7">
    <source>
        <dbReference type="RuleBase" id="RU003557"/>
    </source>
</evidence>
<dbReference type="Gene3D" id="3.40.47.10">
    <property type="match status" value="2"/>
</dbReference>
<dbReference type="GO" id="GO:0044281">
    <property type="term" value="P:small molecule metabolic process"/>
    <property type="evidence" value="ECO:0007669"/>
    <property type="project" value="UniProtKB-ARBA"/>
</dbReference>
<dbReference type="GO" id="GO:0042619">
    <property type="term" value="P:poly-hydroxybutyrate biosynthetic process"/>
    <property type="evidence" value="ECO:0007669"/>
    <property type="project" value="UniProtKB-KW"/>
</dbReference>
<evidence type="ECO:0000313" key="11">
    <source>
        <dbReference type="Proteomes" id="UP000198703"/>
    </source>
</evidence>
<dbReference type="Proteomes" id="UP000198703">
    <property type="component" value="Unassembled WGS sequence"/>
</dbReference>
<feature type="domain" description="Thiolase C-terminal" evidence="9">
    <location>
        <begin position="269"/>
        <end position="391"/>
    </location>
</feature>
<dbReference type="InterPro" id="IPR020616">
    <property type="entry name" value="Thiolase_N"/>
</dbReference>
<keyword evidence="4 7" id="KW-0012">Acyltransferase</keyword>
<dbReference type="SUPFAM" id="SSF53901">
    <property type="entry name" value="Thiolase-like"/>
    <property type="match status" value="2"/>
</dbReference>
<dbReference type="PIRSF" id="PIRSF000429">
    <property type="entry name" value="Ac-CoA_Ac_transf"/>
    <property type="match status" value="1"/>
</dbReference>
<name>A0A1H3XPX2_9RHOB</name>
<dbReference type="PROSITE" id="PS00099">
    <property type="entry name" value="THIOLASE_3"/>
    <property type="match status" value="1"/>
</dbReference>
<evidence type="ECO:0000256" key="1">
    <source>
        <dbReference type="ARBA" id="ARBA00010982"/>
    </source>
</evidence>
<proteinExistence type="inferred from homology"/>
<dbReference type="InterPro" id="IPR016039">
    <property type="entry name" value="Thiolase-like"/>
</dbReference>
<feature type="active site" description="Proton acceptor" evidence="6">
    <location>
        <position position="378"/>
    </location>
</feature>
<feature type="active site" description="Acyl-thioester intermediate" evidence="6">
    <location>
        <position position="90"/>
    </location>
</feature>
<dbReference type="PROSITE" id="PS00737">
    <property type="entry name" value="THIOLASE_2"/>
    <property type="match status" value="1"/>
</dbReference>
<evidence type="ECO:0000256" key="6">
    <source>
        <dbReference type="PIRSR" id="PIRSR000429-1"/>
    </source>
</evidence>
<sequence length="392" mass="40084">MAEDVVILDGARTPIGTFGGALAGTPPTETAAHVVRHALERSGVEGRQIGHVVFGHVINTEPKDMYLARVAAVNGGVPVEAPALTLNRLCGSGAQAVVSAAQHLMLGDVDFAVAGGAEAMSRSPHAWQAARAGVKMGDAKMLDMMVGALSDPFEGMHMGVTAENVADEHQIGRAEMDAFALESQKRAAAAIAEGRFKGQIAPIEVQVKRDRVAFDTDEHPKATTAEALAGLRAVFRKDGAVTAGNASGINDGAAAMVLARAGAAEKAGLKPRARLLGYAHAGVRPEVMGIGPVPAVENLLKKLGMTADQFDVIESNEAFAAQACAVNKGLGLDAAKVNPNGGAIALGHPIGATGAILVLKCLAELERSGSRLGLVTMCIGGGQGIALAVERV</sequence>
<dbReference type="CDD" id="cd00751">
    <property type="entry name" value="thiolase"/>
    <property type="match status" value="1"/>
</dbReference>
<keyword evidence="11" id="KW-1185">Reference proteome</keyword>
<evidence type="ECO:0000256" key="5">
    <source>
        <dbReference type="ARBA" id="ARBA00037924"/>
    </source>
</evidence>
<dbReference type="Pfam" id="PF00108">
    <property type="entry name" value="Thiolase_N"/>
    <property type="match status" value="1"/>
</dbReference>
<organism evidence="10 11">
    <name type="scientific">Rubrimonas cliftonensis</name>
    <dbReference type="NCBI Taxonomy" id="89524"/>
    <lineage>
        <taxon>Bacteria</taxon>
        <taxon>Pseudomonadati</taxon>
        <taxon>Pseudomonadota</taxon>
        <taxon>Alphaproteobacteria</taxon>
        <taxon>Rhodobacterales</taxon>
        <taxon>Paracoccaceae</taxon>
        <taxon>Rubrimonas</taxon>
    </lineage>
</organism>
<dbReference type="OrthoDB" id="9764638at2"/>